<organism evidence="2 3">
    <name type="scientific">Nocardioides bruguierae</name>
    <dbReference type="NCBI Taxonomy" id="2945102"/>
    <lineage>
        <taxon>Bacteria</taxon>
        <taxon>Bacillati</taxon>
        <taxon>Actinomycetota</taxon>
        <taxon>Actinomycetes</taxon>
        <taxon>Propionibacteriales</taxon>
        <taxon>Nocardioidaceae</taxon>
        <taxon>Nocardioides</taxon>
    </lineage>
</organism>
<dbReference type="Gene3D" id="3.20.20.10">
    <property type="entry name" value="Alanine racemase"/>
    <property type="match status" value="1"/>
</dbReference>
<dbReference type="EMBL" id="JAMOIL010000013">
    <property type="protein sequence ID" value="MCM0620958.1"/>
    <property type="molecule type" value="Genomic_DNA"/>
</dbReference>
<sequence>MSLSLTVDGARWRTHLLDVAAALPGLVPVAKGNGYGFGLGRLARRAQWLHERAVAGDTGSAGTPLDPGVADTLAVGTYEELGEVASRFDGDLLVLTPWRPFGAALDVLEHERLGRRVIHTLGRLEDVEDLLTRRPDARVVLERSTTMLRHGFSARDLWEASAALRRHPAARLEGVALHLPLAQGDHFSQVNRLLTDVVGADLPGAADGHAGAHRVWVSHLTDSELGRLRHDWPDLTFRPRTGTRLWLGDRDALRVRAHVLDVHPLERGDVYGYRGRTAPRSGHLLVVSGGTAHGIGLEAPTGSLDLRGRAGTLARGGLDALGLVRSPFSIDGTQRLFAEPPHMQASMLFVPTGSRVPAVGDTVDVRVRFTTTSFDEVVIEG</sequence>
<dbReference type="RefSeq" id="WP_250827470.1">
    <property type="nucleotide sequence ID" value="NZ_JAMOIL010000013.1"/>
</dbReference>
<dbReference type="Proteomes" id="UP001139485">
    <property type="component" value="Unassembled WGS sequence"/>
</dbReference>
<proteinExistence type="predicted"/>
<evidence type="ECO:0000259" key="1">
    <source>
        <dbReference type="Pfam" id="PF01168"/>
    </source>
</evidence>
<keyword evidence="3" id="KW-1185">Reference proteome</keyword>
<feature type="domain" description="Alanine racemase N-terminal" evidence="1">
    <location>
        <begin position="70"/>
        <end position="186"/>
    </location>
</feature>
<dbReference type="AlphaFoldDB" id="A0A9X2D7Z0"/>
<dbReference type="InterPro" id="IPR029066">
    <property type="entry name" value="PLP-binding_barrel"/>
</dbReference>
<accession>A0A9X2D7Z0</accession>
<reference evidence="2" key="1">
    <citation type="submission" date="2022-05" db="EMBL/GenBank/DDBJ databases">
        <authorList>
            <person name="Tuo L."/>
        </authorList>
    </citation>
    <scope>NUCLEOTIDE SEQUENCE</scope>
    <source>
        <strain evidence="2">BSK12Z-4</strain>
    </source>
</reference>
<protein>
    <submittedName>
        <fullName evidence="2">Alanine racemase</fullName>
    </submittedName>
</protein>
<dbReference type="Pfam" id="PF01168">
    <property type="entry name" value="Ala_racemase_N"/>
    <property type="match status" value="1"/>
</dbReference>
<evidence type="ECO:0000313" key="3">
    <source>
        <dbReference type="Proteomes" id="UP001139485"/>
    </source>
</evidence>
<evidence type="ECO:0000313" key="2">
    <source>
        <dbReference type="EMBL" id="MCM0620958.1"/>
    </source>
</evidence>
<gene>
    <name evidence="2" type="ORF">M8330_11715</name>
</gene>
<dbReference type="InterPro" id="IPR001608">
    <property type="entry name" value="Ala_racemase_N"/>
</dbReference>
<name>A0A9X2D7Z0_9ACTN</name>
<comment type="caution">
    <text evidence="2">The sequence shown here is derived from an EMBL/GenBank/DDBJ whole genome shotgun (WGS) entry which is preliminary data.</text>
</comment>
<dbReference type="SUPFAM" id="SSF51419">
    <property type="entry name" value="PLP-binding barrel"/>
    <property type="match status" value="1"/>
</dbReference>